<keyword evidence="4" id="KW-1133">Transmembrane helix</keyword>
<dbReference type="RefSeq" id="YP_009162779.1">
    <property type="nucleotide sequence ID" value="NC_027722.1"/>
</dbReference>
<feature type="domain" description="ATP synthase YMF19-like N-terminal" evidence="8">
    <location>
        <begin position="5"/>
        <end position="60"/>
    </location>
</feature>
<dbReference type="InterPro" id="IPR003319">
    <property type="entry name" value="YMF19-like_N"/>
</dbReference>
<dbReference type="GO" id="GO:0031966">
    <property type="term" value="C:mitochondrial membrane"/>
    <property type="evidence" value="ECO:0007669"/>
    <property type="project" value="UniProtKB-SubCell"/>
</dbReference>
<evidence type="ECO:0000256" key="2">
    <source>
        <dbReference type="ARBA" id="ARBA00010946"/>
    </source>
</evidence>
<accession>A0A0U2EZY0</accession>
<evidence type="ECO:0000256" key="1">
    <source>
        <dbReference type="ARBA" id="ARBA00004325"/>
    </source>
</evidence>
<protein>
    <submittedName>
        <fullName evidence="9">ATP synthase F0 subunit 8</fullName>
    </submittedName>
</protein>
<evidence type="ECO:0000256" key="3">
    <source>
        <dbReference type="ARBA" id="ARBA00022692"/>
    </source>
</evidence>
<dbReference type="AlphaFoldDB" id="A0A0U2EZY0"/>
<evidence type="ECO:0000313" key="9">
    <source>
        <dbReference type="EMBL" id="AKU37105.1"/>
    </source>
</evidence>
<comment type="subcellular location">
    <subcellularLocation>
        <location evidence="1">Mitochondrion membrane</location>
    </subcellularLocation>
</comment>
<dbReference type="Pfam" id="PF02326">
    <property type="entry name" value="YMF19"/>
    <property type="match status" value="1"/>
</dbReference>
<keyword evidence="6" id="KW-0472">Membrane</keyword>
<dbReference type="GeneID" id="25396281"/>
<dbReference type="EMBL" id="KR057902">
    <property type="protein sequence ID" value="AKU37105.1"/>
    <property type="molecule type" value="Genomic_DNA"/>
</dbReference>
<name>A0A0U2EZY0_BOTBR</name>
<comment type="similarity">
    <text evidence="2">Belongs to the ATPase protein YMF19 family.</text>
</comment>
<proteinExistence type="inferred from homology"/>
<keyword evidence="3" id="KW-0812">Transmembrane</keyword>
<geneLocation type="mitochondrion" evidence="9"/>
<gene>
    <name evidence="9" type="primary">atp8</name>
</gene>
<evidence type="ECO:0000256" key="6">
    <source>
        <dbReference type="ARBA" id="ARBA00023136"/>
    </source>
</evidence>
<dbReference type="GO" id="GO:0006754">
    <property type="term" value="P:ATP biosynthetic process"/>
    <property type="evidence" value="ECO:0007669"/>
    <property type="project" value="UniProtKB-KW"/>
</dbReference>
<evidence type="ECO:0000256" key="4">
    <source>
        <dbReference type="ARBA" id="ARBA00022989"/>
    </source>
</evidence>
<evidence type="ECO:0000256" key="5">
    <source>
        <dbReference type="ARBA" id="ARBA00023128"/>
    </source>
</evidence>
<sequence>MDFFNFLAFYLYVYKFFLPKIGRVLLFREKRIGISQQGESTLEEEKSQIRHGVETLVTEALHISKGVLGDNLTQTSQWCEKKKEEIQKRNWKAINGSYISSIGERALSGRLAFLPLFPALPPQILWSTVSSKLKTLNNTSS</sequence>
<reference evidence="9" key="1">
    <citation type="journal article" date="2015" name="Mitochondrial DNA">
        <title>Complete mitochondrial genome of a hydrocarbon-producing green alga Botryococcus braunii strain Showa.</title>
        <authorList>
            <person name="Zou J."/>
            <person name="Bi G."/>
        </authorList>
    </citation>
    <scope>NUCLEOTIDE SEQUENCE</scope>
</reference>
<keyword evidence="5 9" id="KW-0496">Mitochondrion</keyword>
<organism evidence="9">
    <name type="scientific">Botryococcus braunii</name>
    <name type="common">Green alga</name>
    <dbReference type="NCBI Taxonomy" id="38881"/>
    <lineage>
        <taxon>Eukaryota</taxon>
        <taxon>Viridiplantae</taxon>
        <taxon>Chlorophyta</taxon>
        <taxon>core chlorophytes</taxon>
        <taxon>Trebouxiophyceae</taxon>
        <taxon>Trebouxiophyceae incertae sedis</taxon>
        <taxon>Elliptochloris clade</taxon>
        <taxon>Botryococcus</taxon>
    </lineage>
</organism>
<keyword evidence="7" id="KW-0066">ATP synthesis</keyword>
<evidence type="ECO:0000259" key="8">
    <source>
        <dbReference type="Pfam" id="PF02326"/>
    </source>
</evidence>
<evidence type="ECO:0000256" key="7">
    <source>
        <dbReference type="ARBA" id="ARBA00023310"/>
    </source>
</evidence>